<evidence type="ECO:0000256" key="2">
    <source>
        <dbReference type="ARBA" id="ARBA00022857"/>
    </source>
</evidence>
<dbReference type="CDD" id="cd05233">
    <property type="entry name" value="SDR_c"/>
    <property type="match status" value="1"/>
</dbReference>
<comment type="caution">
    <text evidence="5">The sequence shown here is derived from an EMBL/GenBank/DDBJ whole genome shotgun (WGS) entry which is preliminary data.</text>
</comment>
<reference evidence="5" key="1">
    <citation type="journal article" date="2014" name="Int. J. Syst. Evol. Microbiol.">
        <title>Complete genome sequence of Corynebacterium casei LMG S-19264T (=DSM 44701T), isolated from a smear-ripened cheese.</title>
        <authorList>
            <consortium name="US DOE Joint Genome Institute (JGI-PGF)"/>
            <person name="Walter F."/>
            <person name="Albersmeier A."/>
            <person name="Kalinowski J."/>
            <person name="Ruckert C."/>
        </authorList>
    </citation>
    <scope>NUCLEOTIDE SEQUENCE</scope>
    <source>
        <strain evidence="5">CGMCC 1.10998</strain>
    </source>
</reference>
<reference evidence="5" key="2">
    <citation type="submission" date="2020-09" db="EMBL/GenBank/DDBJ databases">
        <authorList>
            <person name="Sun Q."/>
            <person name="Zhou Y."/>
        </authorList>
    </citation>
    <scope>NUCLEOTIDE SEQUENCE</scope>
    <source>
        <strain evidence="5">CGMCC 1.10998</strain>
    </source>
</reference>
<dbReference type="PRINTS" id="PR00080">
    <property type="entry name" value="SDRFAMILY"/>
</dbReference>
<accession>A0A916XD84</accession>
<dbReference type="GO" id="GO:0016491">
    <property type="term" value="F:oxidoreductase activity"/>
    <property type="evidence" value="ECO:0007669"/>
    <property type="project" value="UniProtKB-KW"/>
</dbReference>
<protein>
    <submittedName>
        <fullName evidence="5">Short-chain dehydrogenase</fullName>
    </submittedName>
</protein>
<evidence type="ECO:0000256" key="4">
    <source>
        <dbReference type="RuleBase" id="RU000363"/>
    </source>
</evidence>
<dbReference type="InterPro" id="IPR036291">
    <property type="entry name" value="NAD(P)-bd_dom_sf"/>
</dbReference>
<keyword evidence="6" id="KW-1185">Reference proteome</keyword>
<dbReference type="AlphaFoldDB" id="A0A916XD84"/>
<organism evidence="5 6">
    <name type="scientific">Undibacterium terreum</name>
    <dbReference type="NCBI Taxonomy" id="1224302"/>
    <lineage>
        <taxon>Bacteria</taxon>
        <taxon>Pseudomonadati</taxon>
        <taxon>Pseudomonadota</taxon>
        <taxon>Betaproteobacteria</taxon>
        <taxon>Burkholderiales</taxon>
        <taxon>Oxalobacteraceae</taxon>
        <taxon>Undibacterium</taxon>
    </lineage>
</organism>
<evidence type="ECO:0000256" key="1">
    <source>
        <dbReference type="ARBA" id="ARBA00006484"/>
    </source>
</evidence>
<dbReference type="RefSeq" id="WP_188564645.1">
    <property type="nucleotide sequence ID" value="NZ_BMED01000001.1"/>
</dbReference>
<name>A0A916XD84_9BURK</name>
<dbReference type="PRINTS" id="PR00081">
    <property type="entry name" value="GDHRDH"/>
</dbReference>
<dbReference type="SUPFAM" id="SSF51735">
    <property type="entry name" value="NAD(P)-binding Rossmann-fold domains"/>
    <property type="match status" value="1"/>
</dbReference>
<dbReference type="PROSITE" id="PS00061">
    <property type="entry name" value="ADH_SHORT"/>
    <property type="match status" value="1"/>
</dbReference>
<evidence type="ECO:0000313" key="6">
    <source>
        <dbReference type="Proteomes" id="UP000637423"/>
    </source>
</evidence>
<sequence length="270" mass="28575">MNNRYTQPACVALVTGAASGLGKGLADAYAARGLQVIYADINEAGVLEAAAAAGSLCEGVKLDVADASACVALIDDIVARKGRLDLLFNCAGYAVGGQAQHITVEDWRGIVDVNLLGSVHCAMHAYKQMVRQGGGQIATIASLAGLLPTPMSIPYATTKAGLVNFSHTLRCEGAGLGVQVSVICPSFIETGIFDNARYRGVDKAGLRSLIPLPFLTVEQAVRKMLAGVDANKATVVFPLHAHLMWWGHRLLPVIPNFVHRAMMKKIRQAD</sequence>
<dbReference type="Pfam" id="PF00106">
    <property type="entry name" value="adh_short"/>
    <property type="match status" value="1"/>
</dbReference>
<dbReference type="PANTHER" id="PTHR43391">
    <property type="entry name" value="RETINOL DEHYDROGENASE-RELATED"/>
    <property type="match status" value="1"/>
</dbReference>
<keyword evidence="3" id="KW-0560">Oxidoreductase</keyword>
<comment type="similarity">
    <text evidence="1 4">Belongs to the short-chain dehydrogenases/reductases (SDR) family.</text>
</comment>
<keyword evidence="2" id="KW-0521">NADP</keyword>
<dbReference type="InterPro" id="IPR020904">
    <property type="entry name" value="Sc_DH/Rdtase_CS"/>
</dbReference>
<dbReference type="PANTHER" id="PTHR43391:SF14">
    <property type="entry name" value="DEHYDROGENASE_REDUCTASE SDR FAMILY PROTEIN 7-LIKE"/>
    <property type="match status" value="1"/>
</dbReference>
<proteinExistence type="inferred from homology"/>
<gene>
    <name evidence="5" type="ORF">GCM10011396_07780</name>
</gene>
<dbReference type="InterPro" id="IPR002347">
    <property type="entry name" value="SDR_fam"/>
</dbReference>
<evidence type="ECO:0000313" key="5">
    <source>
        <dbReference type="EMBL" id="GGC63255.1"/>
    </source>
</evidence>
<dbReference type="Proteomes" id="UP000637423">
    <property type="component" value="Unassembled WGS sequence"/>
</dbReference>
<evidence type="ECO:0000256" key="3">
    <source>
        <dbReference type="ARBA" id="ARBA00023002"/>
    </source>
</evidence>
<dbReference type="EMBL" id="BMED01000001">
    <property type="protein sequence ID" value="GGC63255.1"/>
    <property type="molecule type" value="Genomic_DNA"/>
</dbReference>
<dbReference type="Gene3D" id="3.40.50.720">
    <property type="entry name" value="NAD(P)-binding Rossmann-like Domain"/>
    <property type="match status" value="1"/>
</dbReference>